<feature type="compositionally biased region" description="Basic and acidic residues" evidence="1">
    <location>
        <begin position="1"/>
        <end position="10"/>
    </location>
</feature>
<organism evidence="2 3">
    <name type="scientific">Branchiostoma lanceolatum</name>
    <name type="common">Common lancelet</name>
    <name type="synonym">Amphioxus lanceolatum</name>
    <dbReference type="NCBI Taxonomy" id="7740"/>
    <lineage>
        <taxon>Eukaryota</taxon>
        <taxon>Metazoa</taxon>
        <taxon>Chordata</taxon>
        <taxon>Cephalochordata</taxon>
        <taxon>Leptocardii</taxon>
        <taxon>Amphioxiformes</taxon>
        <taxon>Branchiostomatidae</taxon>
        <taxon>Branchiostoma</taxon>
    </lineage>
</organism>
<proteinExistence type="predicted"/>
<dbReference type="OrthoDB" id="10365061at2759"/>
<accession>A0A8J9ZBM2</accession>
<sequence length="296" mass="32837">MAAEDGRRDIMSNVEGDENHYKPPTQVVEDHTGLLVLGNITDDVSMVAPTVRMPASYPPPPFSVEIRRSGDRVEYVLLDRLGSVAVRPDGAVRAPPHMKILTANDIGTGAKQAIDDVLRNILYGPLTSGVYFQQLRKRTTLQGTQWVVLSHDHFTLSTGSVLVARIDSSGALVIETKPKENFSGEASGDLTRDERALVQRIITALLQGVPSQLLHPGIPSANVGQDQVFDDEQQVQEFFLRRIYGENPAVVPNGVCRRGRHDIDSRIRKIMCEHSLSWEAAERIVTSLDQWDRQLD</sequence>
<evidence type="ECO:0000313" key="3">
    <source>
        <dbReference type="Proteomes" id="UP000838412"/>
    </source>
</evidence>
<reference evidence="2" key="1">
    <citation type="submission" date="2022-01" db="EMBL/GenBank/DDBJ databases">
        <authorList>
            <person name="Braso-Vives M."/>
        </authorList>
    </citation>
    <scope>NUCLEOTIDE SEQUENCE</scope>
</reference>
<evidence type="ECO:0000256" key="1">
    <source>
        <dbReference type="SAM" id="MobiDB-lite"/>
    </source>
</evidence>
<name>A0A8J9ZBM2_BRALA</name>
<dbReference type="Proteomes" id="UP000838412">
    <property type="component" value="Chromosome 18"/>
</dbReference>
<gene>
    <name evidence="2" type="primary">Hypp8838</name>
    <name evidence="2" type="ORF">BLAG_LOCUS11104</name>
</gene>
<keyword evidence="3" id="KW-1185">Reference proteome</keyword>
<dbReference type="AlphaFoldDB" id="A0A8J9ZBM2"/>
<protein>
    <submittedName>
        <fullName evidence="2">Hypp8838 protein</fullName>
    </submittedName>
</protein>
<feature type="region of interest" description="Disordered" evidence="1">
    <location>
        <begin position="1"/>
        <end position="25"/>
    </location>
</feature>
<dbReference type="EMBL" id="OV696703">
    <property type="protein sequence ID" value="CAH1250283.1"/>
    <property type="molecule type" value="Genomic_DNA"/>
</dbReference>
<evidence type="ECO:0000313" key="2">
    <source>
        <dbReference type="EMBL" id="CAH1250283.1"/>
    </source>
</evidence>